<evidence type="ECO:0000256" key="5">
    <source>
        <dbReference type="ARBA" id="ARBA00023136"/>
    </source>
</evidence>
<feature type="transmembrane region" description="Helical" evidence="6">
    <location>
        <begin position="124"/>
        <end position="146"/>
    </location>
</feature>
<feature type="transmembrane region" description="Helical" evidence="6">
    <location>
        <begin position="98"/>
        <end position="118"/>
    </location>
</feature>
<proteinExistence type="predicted"/>
<evidence type="ECO:0000256" key="2">
    <source>
        <dbReference type="ARBA" id="ARBA00022475"/>
    </source>
</evidence>
<feature type="transmembrane region" description="Helical" evidence="6">
    <location>
        <begin position="314"/>
        <end position="331"/>
    </location>
</feature>
<comment type="caution">
    <text evidence="7">The sequence shown here is derived from an EMBL/GenBank/DDBJ whole genome shotgun (WGS) entry which is preliminary data.</text>
</comment>
<accession>A0ABX2MAV2</accession>
<feature type="transmembrane region" description="Helical" evidence="6">
    <location>
        <begin position="180"/>
        <end position="202"/>
    </location>
</feature>
<protein>
    <submittedName>
        <fullName evidence="7">ABC transporter permease</fullName>
    </submittedName>
</protein>
<sequence length="426" mass="44441">MSPTAAPASPLAGRPVETTRSWKLPIGYAVFTVLALVLFALLPRTGTTTFRLANAGDFFALPDVPLPAVGTGIVVVVLLAILTVYALIETRSLRRVPIWVTAVFAVVFVVGFLTWAAAGKALPIPGLLLGALSLSVPLVFGALGGVISERVGVVNIAIEGQFLAGAFSSAMVASITGSPWVGLVAALVAGMLVSFILAAFSIKYLVDQVIVGVVINAFISGLTGFLYSQVLSPNETTLNIGVRFPIIPIPVLHQIPVIGPVFFEQRVTVYLAYVAVAVVTFGLFKTRWGLRLRAVGEHPQAADTVGIDVTSTRFWNVSLAGAIAGLGGAYFTLDAVGPFTKDMTAGAGYIALAAVIFGRWDPIKATLAALLFGFASNLQNTLGAINSPVPSEFLLMLPYVVTIFAVAGLVGQSRGPAASGKPYIKS</sequence>
<feature type="transmembrane region" description="Helical" evidence="6">
    <location>
        <begin position="64"/>
        <end position="86"/>
    </location>
</feature>
<feature type="transmembrane region" description="Helical" evidence="6">
    <location>
        <begin position="343"/>
        <end position="360"/>
    </location>
</feature>
<feature type="transmembrane region" description="Helical" evidence="6">
    <location>
        <begin position="153"/>
        <end position="174"/>
    </location>
</feature>
<keyword evidence="2" id="KW-1003">Cell membrane</keyword>
<feature type="transmembrane region" description="Helical" evidence="6">
    <location>
        <begin position="367"/>
        <end position="387"/>
    </location>
</feature>
<gene>
    <name evidence="7" type="ORF">HP507_08795</name>
</gene>
<feature type="transmembrane region" description="Helical" evidence="6">
    <location>
        <begin position="267"/>
        <end position="284"/>
    </location>
</feature>
<keyword evidence="8" id="KW-1185">Reference proteome</keyword>
<dbReference type="PANTHER" id="PTHR43370:SF1">
    <property type="entry name" value="GUANOSINE ABC TRANSPORTER PERMEASE PROTEIN NUPQ"/>
    <property type="match status" value="1"/>
</dbReference>
<keyword evidence="5 6" id="KW-0472">Membrane</keyword>
<comment type="subcellular location">
    <subcellularLocation>
        <location evidence="1">Cell membrane</location>
        <topology evidence="1">Multi-pass membrane protein</topology>
    </subcellularLocation>
</comment>
<dbReference type="Pfam" id="PF02653">
    <property type="entry name" value="BPD_transp_2"/>
    <property type="match status" value="1"/>
</dbReference>
<evidence type="ECO:0000256" key="1">
    <source>
        <dbReference type="ARBA" id="ARBA00004651"/>
    </source>
</evidence>
<evidence type="ECO:0000313" key="8">
    <source>
        <dbReference type="Proteomes" id="UP000573001"/>
    </source>
</evidence>
<evidence type="ECO:0000256" key="4">
    <source>
        <dbReference type="ARBA" id="ARBA00022989"/>
    </source>
</evidence>
<dbReference type="InterPro" id="IPR001851">
    <property type="entry name" value="ABC_transp_permease"/>
</dbReference>
<keyword evidence="3 6" id="KW-0812">Transmembrane</keyword>
<dbReference type="EMBL" id="JABMCE010000074">
    <property type="protein sequence ID" value="NUU13928.1"/>
    <property type="molecule type" value="Genomic_DNA"/>
</dbReference>
<evidence type="ECO:0000313" key="7">
    <source>
        <dbReference type="EMBL" id="NUU13928.1"/>
    </source>
</evidence>
<name>A0ABX2MAV2_9MICO</name>
<evidence type="ECO:0000256" key="6">
    <source>
        <dbReference type="SAM" id="Phobius"/>
    </source>
</evidence>
<dbReference type="PANTHER" id="PTHR43370">
    <property type="entry name" value="SUGAR ABC TRANSPORTER INTEGRAL MEMBRANE PROTEIN-RELATED"/>
    <property type="match status" value="1"/>
</dbReference>
<organism evidence="7 8">
    <name type="scientific">Curtobacterium pusillum</name>
    <dbReference type="NCBI Taxonomy" id="69373"/>
    <lineage>
        <taxon>Bacteria</taxon>
        <taxon>Bacillati</taxon>
        <taxon>Actinomycetota</taxon>
        <taxon>Actinomycetes</taxon>
        <taxon>Micrococcales</taxon>
        <taxon>Microbacteriaceae</taxon>
        <taxon>Curtobacterium</taxon>
    </lineage>
</organism>
<feature type="transmembrane region" description="Helical" evidence="6">
    <location>
        <begin position="209"/>
        <end position="228"/>
    </location>
</feature>
<dbReference type="CDD" id="cd06580">
    <property type="entry name" value="TM_PBP1_transp_TpRbsC_like"/>
    <property type="match status" value="1"/>
</dbReference>
<keyword evidence="4 6" id="KW-1133">Transmembrane helix</keyword>
<feature type="transmembrane region" description="Helical" evidence="6">
    <location>
        <begin position="393"/>
        <end position="411"/>
    </location>
</feature>
<dbReference type="Proteomes" id="UP000573001">
    <property type="component" value="Unassembled WGS sequence"/>
</dbReference>
<feature type="transmembrane region" description="Helical" evidence="6">
    <location>
        <begin position="24"/>
        <end position="44"/>
    </location>
</feature>
<evidence type="ECO:0000256" key="3">
    <source>
        <dbReference type="ARBA" id="ARBA00022692"/>
    </source>
</evidence>
<reference evidence="7 8" key="1">
    <citation type="submission" date="2020-05" db="EMBL/GenBank/DDBJ databases">
        <title>Genome Sequencing of Type Strains.</title>
        <authorList>
            <person name="Lemaire J.F."/>
            <person name="Inderbitzin P."/>
            <person name="Gregorio O.A."/>
            <person name="Collins S.B."/>
            <person name="Wespe N."/>
            <person name="Knight-Connoni V."/>
        </authorList>
    </citation>
    <scope>NUCLEOTIDE SEQUENCE [LARGE SCALE GENOMIC DNA]</scope>
    <source>
        <strain evidence="7 8">ATCC 19096</strain>
    </source>
</reference>